<organism evidence="1 2">
    <name type="scientific">Monoraphidium neglectum</name>
    <dbReference type="NCBI Taxonomy" id="145388"/>
    <lineage>
        <taxon>Eukaryota</taxon>
        <taxon>Viridiplantae</taxon>
        <taxon>Chlorophyta</taxon>
        <taxon>core chlorophytes</taxon>
        <taxon>Chlorophyceae</taxon>
        <taxon>CS clade</taxon>
        <taxon>Sphaeropleales</taxon>
        <taxon>Selenastraceae</taxon>
        <taxon>Monoraphidium</taxon>
    </lineage>
</organism>
<dbReference type="STRING" id="145388.A0A0D2KJ43"/>
<dbReference type="InterPro" id="IPR036918">
    <property type="entry name" value="Pyrv_Knase_C_sf"/>
</dbReference>
<dbReference type="Proteomes" id="UP000054498">
    <property type="component" value="Unassembled WGS sequence"/>
</dbReference>
<accession>A0A0D2KJ43</accession>
<gene>
    <name evidence="1" type="ORF">MNEG_12113</name>
</gene>
<protein>
    <submittedName>
        <fullName evidence="1">Uncharacterized protein</fullName>
    </submittedName>
</protein>
<evidence type="ECO:0000313" key="1">
    <source>
        <dbReference type="EMBL" id="KIY95848.1"/>
    </source>
</evidence>
<evidence type="ECO:0000313" key="2">
    <source>
        <dbReference type="Proteomes" id="UP000054498"/>
    </source>
</evidence>
<dbReference type="AlphaFoldDB" id="A0A0D2KJ43"/>
<dbReference type="GeneID" id="25729443"/>
<reference evidence="1 2" key="1">
    <citation type="journal article" date="2013" name="BMC Genomics">
        <title>Reconstruction of the lipid metabolism for the microalga Monoraphidium neglectum from its genome sequence reveals characteristics suitable for biofuel production.</title>
        <authorList>
            <person name="Bogen C."/>
            <person name="Al-Dilaimi A."/>
            <person name="Albersmeier A."/>
            <person name="Wichmann J."/>
            <person name="Grundmann M."/>
            <person name="Rupp O."/>
            <person name="Lauersen K.J."/>
            <person name="Blifernez-Klassen O."/>
            <person name="Kalinowski J."/>
            <person name="Goesmann A."/>
            <person name="Mussgnug J.H."/>
            <person name="Kruse O."/>
        </authorList>
    </citation>
    <scope>NUCLEOTIDE SEQUENCE [LARGE SCALE GENOMIC DNA]</scope>
    <source>
        <strain evidence="1 2">SAG 48.87</strain>
    </source>
</reference>
<dbReference type="KEGG" id="mng:MNEG_12113"/>
<keyword evidence="2" id="KW-1185">Reference proteome</keyword>
<dbReference type="Gene3D" id="3.40.1380.20">
    <property type="entry name" value="Pyruvate kinase, C-terminal domain"/>
    <property type="match status" value="1"/>
</dbReference>
<sequence length="92" mass="9492">MPICADASVGSPDGAVLHAALRVAAEKGLTRPGDRVVVSQCPRVTQLFGDTMREAGVVKILQLAADGISTVRAAACVDTAGHVVETREGEHN</sequence>
<proteinExistence type="predicted"/>
<name>A0A0D2KJ43_9CHLO</name>
<dbReference type="RefSeq" id="XP_013894868.1">
    <property type="nucleotide sequence ID" value="XM_014039414.1"/>
</dbReference>
<dbReference type="EMBL" id="KK103290">
    <property type="protein sequence ID" value="KIY95848.1"/>
    <property type="molecule type" value="Genomic_DNA"/>
</dbReference>